<feature type="signal peptide" evidence="1">
    <location>
        <begin position="1"/>
        <end position="27"/>
    </location>
</feature>
<reference evidence="3" key="1">
    <citation type="submission" date="2024-04" db="EMBL/GenBank/DDBJ databases">
        <title>Salinicola lusitanus LLJ914,a marine bacterium isolated from the Okinawa Trough.</title>
        <authorList>
            <person name="Li J."/>
        </authorList>
    </citation>
    <scope>NUCLEOTIDE SEQUENCE [LARGE SCALE GENOMIC DNA]</scope>
</reference>
<evidence type="ECO:0000256" key="1">
    <source>
        <dbReference type="SAM" id="SignalP"/>
    </source>
</evidence>
<proteinExistence type="predicted"/>
<evidence type="ECO:0000313" key="3">
    <source>
        <dbReference type="Proteomes" id="UP001460270"/>
    </source>
</evidence>
<feature type="chain" id="PRO_5043676513" description="Linker for activation of T-cells family member 2" evidence="1">
    <location>
        <begin position="28"/>
        <end position="118"/>
    </location>
</feature>
<accession>A0AAW0NYP7</accession>
<comment type="caution">
    <text evidence="2">The sequence shown here is derived from an EMBL/GenBank/DDBJ whole genome shotgun (WGS) entry which is preliminary data.</text>
</comment>
<gene>
    <name evidence="2" type="ORF">WMY93_012997</name>
</gene>
<keyword evidence="3" id="KW-1185">Reference proteome</keyword>
<organism evidence="2 3">
    <name type="scientific">Mugilogobius chulae</name>
    <name type="common">yellowstripe goby</name>
    <dbReference type="NCBI Taxonomy" id="88201"/>
    <lineage>
        <taxon>Eukaryota</taxon>
        <taxon>Metazoa</taxon>
        <taxon>Chordata</taxon>
        <taxon>Craniata</taxon>
        <taxon>Vertebrata</taxon>
        <taxon>Euteleostomi</taxon>
        <taxon>Actinopterygii</taxon>
        <taxon>Neopterygii</taxon>
        <taxon>Teleostei</taxon>
        <taxon>Neoteleostei</taxon>
        <taxon>Acanthomorphata</taxon>
        <taxon>Gobiaria</taxon>
        <taxon>Gobiiformes</taxon>
        <taxon>Gobioidei</taxon>
        <taxon>Gobiidae</taxon>
        <taxon>Gobionellinae</taxon>
        <taxon>Mugilogobius</taxon>
    </lineage>
</organism>
<evidence type="ECO:0008006" key="4">
    <source>
        <dbReference type="Google" id="ProtNLM"/>
    </source>
</evidence>
<dbReference type="EMBL" id="JBBPFD010000009">
    <property type="protein sequence ID" value="KAK7912786.1"/>
    <property type="molecule type" value="Genomic_DNA"/>
</dbReference>
<protein>
    <recommendedName>
        <fullName evidence="4">Linker for activation of T-cells family member 2</fullName>
    </recommendedName>
</protein>
<dbReference type="Proteomes" id="UP001460270">
    <property type="component" value="Unassembled WGS sequence"/>
</dbReference>
<sequence>MGLEVDLVMCTLGLVLLVLSVLLSTMCSHCGRRSFELRDTTPEKGPSALVRVVKLEETQENPVTYKGKDFPDDQGNLHNITPWRSHLGAQQVQDVSNENFPGMTPQWRSHLGASLNTG</sequence>
<dbReference type="AlphaFoldDB" id="A0AAW0NYP7"/>
<name>A0AAW0NYP7_9GOBI</name>
<evidence type="ECO:0000313" key="2">
    <source>
        <dbReference type="EMBL" id="KAK7912786.1"/>
    </source>
</evidence>
<keyword evidence="1" id="KW-0732">Signal</keyword>